<name>A0ABZ2E178_RAOOR</name>
<feature type="transmembrane region" description="Helical" evidence="1">
    <location>
        <begin position="97"/>
        <end position="118"/>
    </location>
</feature>
<protein>
    <recommendedName>
        <fullName evidence="4">O-antigen polymerase</fullName>
    </recommendedName>
</protein>
<feature type="transmembrane region" description="Helical" evidence="1">
    <location>
        <begin position="138"/>
        <end position="161"/>
    </location>
</feature>
<dbReference type="RefSeq" id="WP_338482042.1">
    <property type="nucleotide sequence ID" value="NZ_CP145156.1"/>
</dbReference>
<keyword evidence="3" id="KW-1185">Reference proteome</keyword>
<feature type="transmembrane region" description="Helical" evidence="1">
    <location>
        <begin position="168"/>
        <end position="187"/>
    </location>
</feature>
<gene>
    <name evidence="2" type="ORF">LM286_08505</name>
</gene>
<feature type="transmembrane region" description="Helical" evidence="1">
    <location>
        <begin position="73"/>
        <end position="90"/>
    </location>
</feature>
<feature type="transmembrane region" description="Helical" evidence="1">
    <location>
        <begin position="311"/>
        <end position="341"/>
    </location>
</feature>
<dbReference type="Proteomes" id="UP001350972">
    <property type="component" value="Chromosome"/>
</dbReference>
<feature type="transmembrane region" description="Helical" evidence="1">
    <location>
        <begin position="193"/>
        <end position="209"/>
    </location>
</feature>
<dbReference type="EMBL" id="CP145163">
    <property type="protein sequence ID" value="WWC13342.1"/>
    <property type="molecule type" value="Genomic_DNA"/>
</dbReference>
<organism evidence="2 3">
    <name type="scientific">Raoultella ornithinolytica</name>
    <name type="common">Klebsiella ornithinolytica</name>
    <dbReference type="NCBI Taxonomy" id="54291"/>
    <lineage>
        <taxon>Bacteria</taxon>
        <taxon>Pseudomonadati</taxon>
        <taxon>Pseudomonadota</taxon>
        <taxon>Gammaproteobacteria</taxon>
        <taxon>Enterobacterales</taxon>
        <taxon>Enterobacteriaceae</taxon>
        <taxon>Klebsiella/Raoultella group</taxon>
        <taxon>Raoultella</taxon>
    </lineage>
</organism>
<evidence type="ECO:0008006" key="4">
    <source>
        <dbReference type="Google" id="ProtNLM"/>
    </source>
</evidence>
<keyword evidence="1" id="KW-0812">Transmembrane</keyword>
<feature type="transmembrane region" description="Helical" evidence="1">
    <location>
        <begin position="279"/>
        <end position="299"/>
    </location>
</feature>
<feature type="transmembrane region" description="Helical" evidence="1">
    <location>
        <begin position="216"/>
        <end position="234"/>
    </location>
</feature>
<keyword evidence="1" id="KW-1133">Transmembrane helix</keyword>
<proteinExistence type="predicted"/>
<feature type="transmembrane region" description="Helical" evidence="1">
    <location>
        <begin position="52"/>
        <end position="67"/>
    </location>
</feature>
<keyword evidence="1" id="KW-0472">Membrane</keyword>
<evidence type="ECO:0000256" key="1">
    <source>
        <dbReference type="SAM" id="Phobius"/>
    </source>
</evidence>
<reference evidence="2 3" key="1">
    <citation type="submission" date="2024-02" db="EMBL/GenBank/DDBJ databases">
        <title>Tn5403 promotes plasmid rearrangements and degradation of the Klebsiella pneumoniae carbapenemase (KPC) transposon Tn4401.</title>
        <authorList>
            <person name="Sheppard A.E."/>
            <person name="Barry K.E."/>
            <person name="Parikh H.I."/>
            <person name="Vegesana K."/>
            <person name="Sebra R."/>
            <person name="George S."/>
            <person name="Sanderson N.D."/>
            <person name="Stoesser N."/>
            <person name="Eyre D.W."/>
            <person name="Crook D.W."/>
            <person name="Walker A.S."/>
            <person name="Mathers A.J."/>
        </authorList>
    </citation>
    <scope>NUCLEOTIDE SEQUENCE [LARGE SCALE GENOMIC DNA]</scope>
    <source>
        <strain evidence="2 3">CAV1921</strain>
    </source>
</reference>
<accession>A0ABZ2E178</accession>
<sequence length="352" mass="40392">MLISILLLLLMQLNSMLATGLGILTPTNAMIVRIIISTCILIIYFRKKIINVKLYLFTCVMIFFIILNKNQTIINFCFIAWMIYAIRAEGVIESLKGIYYSTIIFSLFFIIFSAKGILQPELVYIAETGRYRNNMGFLQVNYPGFMAFSCFITLFSCVGYLKNNTGRISKYLAYIIMPICFFIPILADSRTPSYAMILSIVFFLTISCNPIRKVCLLILPFMPLILITLTFYISQNHSVGLNDFLSGRPEYYSRYLNLIGDDGLFIGSQLPDFPLDNSYLILLSCFGIFYIPFLMALLYKGIRNNNNKYMLTVTFSILIYGFTEAVMARPEISVIFLYYYLFAINTDKKTIA</sequence>
<evidence type="ECO:0000313" key="3">
    <source>
        <dbReference type="Proteomes" id="UP001350972"/>
    </source>
</evidence>
<evidence type="ECO:0000313" key="2">
    <source>
        <dbReference type="EMBL" id="WWC13342.1"/>
    </source>
</evidence>